<evidence type="ECO:0000256" key="5">
    <source>
        <dbReference type="SAM" id="Phobius"/>
    </source>
</evidence>
<sequence length="151" mass="17150">MAENHLELFKDKQSSNFEKQTVFKGPEEHTNLKSSGMSLGLTENIVAALAYLFGFVSGSIILLFERENRFVRFHALQSIYISIVFITLLSLFERIPVIGWMSGVILSSIGLVLWIILMLNAYDGKNSKIFFISELAEISSFNKLPKEIRNK</sequence>
<dbReference type="EMBL" id="JAUJWV010000001">
    <property type="protein sequence ID" value="MDN7241583.1"/>
    <property type="molecule type" value="Genomic_DNA"/>
</dbReference>
<comment type="subcellular location">
    <subcellularLocation>
        <location evidence="1">Membrane</location>
        <topology evidence="1">Multi-pass membrane protein</topology>
    </subcellularLocation>
</comment>
<evidence type="ECO:0000256" key="1">
    <source>
        <dbReference type="ARBA" id="ARBA00004141"/>
    </source>
</evidence>
<dbReference type="InterPro" id="IPR019109">
    <property type="entry name" value="MamF_MmsF"/>
</dbReference>
<proteinExistence type="predicted"/>
<keyword evidence="3 5" id="KW-1133">Transmembrane helix</keyword>
<feature type="transmembrane region" description="Helical" evidence="5">
    <location>
        <begin position="71"/>
        <end position="92"/>
    </location>
</feature>
<keyword evidence="7" id="KW-1185">Reference proteome</keyword>
<dbReference type="Proteomes" id="UP001172055">
    <property type="component" value="Unassembled WGS sequence"/>
</dbReference>
<name>A0ABT8N1I4_9BACL</name>
<evidence type="ECO:0000256" key="3">
    <source>
        <dbReference type="ARBA" id="ARBA00022989"/>
    </source>
</evidence>
<dbReference type="PANTHER" id="PTHR36460:SF1">
    <property type="entry name" value="UPF0132 DOMAIN PROTEIN (AFU_ORTHOLOGUE AFUA_3G10255)"/>
    <property type="match status" value="1"/>
</dbReference>
<feature type="transmembrane region" description="Helical" evidence="5">
    <location>
        <begin position="98"/>
        <end position="119"/>
    </location>
</feature>
<reference evidence="6 7" key="1">
    <citation type="submission" date="2023-06" db="EMBL/GenBank/DDBJ databases">
        <title>Novel species in genus Planococcus.</title>
        <authorList>
            <person name="Ning S."/>
        </authorList>
    </citation>
    <scope>NUCLEOTIDE SEQUENCE [LARGE SCALE GENOMIC DNA]</scope>
    <source>
        <strain evidence="6 7">N028</strain>
    </source>
</reference>
<dbReference type="PANTHER" id="PTHR36460">
    <property type="entry name" value="UPF0132 DOMAIN PROTEIN (AFU_ORTHOLOGUE AFUA_3G10255)"/>
    <property type="match status" value="1"/>
</dbReference>
<gene>
    <name evidence="6" type="ORF">QWY14_07250</name>
</gene>
<evidence type="ECO:0000256" key="4">
    <source>
        <dbReference type="ARBA" id="ARBA00023136"/>
    </source>
</evidence>
<evidence type="ECO:0000313" key="7">
    <source>
        <dbReference type="Proteomes" id="UP001172055"/>
    </source>
</evidence>
<dbReference type="RefSeq" id="WP_301723170.1">
    <property type="nucleotide sequence ID" value="NZ_JAUJWV010000001.1"/>
</dbReference>
<organism evidence="6 7">
    <name type="scientific">Planococcus shixiaomingii</name>
    <dbReference type="NCBI Taxonomy" id="3058393"/>
    <lineage>
        <taxon>Bacteria</taxon>
        <taxon>Bacillati</taxon>
        <taxon>Bacillota</taxon>
        <taxon>Bacilli</taxon>
        <taxon>Bacillales</taxon>
        <taxon>Caryophanaceae</taxon>
        <taxon>Planococcus</taxon>
    </lineage>
</organism>
<evidence type="ECO:0000313" key="6">
    <source>
        <dbReference type="EMBL" id="MDN7241583.1"/>
    </source>
</evidence>
<keyword evidence="2 5" id="KW-0812">Transmembrane</keyword>
<protein>
    <recommendedName>
        <fullName evidence="8">DUF4870 domain-containing protein</fullName>
    </recommendedName>
</protein>
<evidence type="ECO:0008006" key="8">
    <source>
        <dbReference type="Google" id="ProtNLM"/>
    </source>
</evidence>
<feature type="transmembrane region" description="Helical" evidence="5">
    <location>
        <begin position="45"/>
        <end position="64"/>
    </location>
</feature>
<keyword evidence="4 5" id="KW-0472">Membrane</keyword>
<evidence type="ECO:0000256" key="2">
    <source>
        <dbReference type="ARBA" id="ARBA00022692"/>
    </source>
</evidence>
<comment type="caution">
    <text evidence="6">The sequence shown here is derived from an EMBL/GenBank/DDBJ whole genome shotgun (WGS) entry which is preliminary data.</text>
</comment>
<dbReference type="Pfam" id="PF09685">
    <property type="entry name" value="MamF_MmsF"/>
    <property type="match status" value="1"/>
</dbReference>
<accession>A0ABT8N1I4</accession>